<evidence type="ECO:0008006" key="3">
    <source>
        <dbReference type="Google" id="ProtNLM"/>
    </source>
</evidence>
<evidence type="ECO:0000313" key="1">
    <source>
        <dbReference type="EMBL" id="RSH89691.1"/>
    </source>
</evidence>
<name>A0A427YEU8_9TREE</name>
<comment type="caution">
    <text evidence="1">The sequence shown here is derived from an EMBL/GenBank/DDBJ whole genome shotgun (WGS) entry which is preliminary data.</text>
</comment>
<organism evidence="1 2">
    <name type="scientific">Saitozyma podzolica</name>
    <dbReference type="NCBI Taxonomy" id="1890683"/>
    <lineage>
        <taxon>Eukaryota</taxon>
        <taxon>Fungi</taxon>
        <taxon>Dikarya</taxon>
        <taxon>Basidiomycota</taxon>
        <taxon>Agaricomycotina</taxon>
        <taxon>Tremellomycetes</taxon>
        <taxon>Tremellales</taxon>
        <taxon>Trimorphomycetaceae</taxon>
        <taxon>Saitozyma</taxon>
    </lineage>
</organism>
<evidence type="ECO:0000313" key="2">
    <source>
        <dbReference type="Proteomes" id="UP000279259"/>
    </source>
</evidence>
<dbReference type="STRING" id="1890683.A0A427YEU8"/>
<dbReference type="AlphaFoldDB" id="A0A427YEU8"/>
<proteinExistence type="predicted"/>
<dbReference type="Proteomes" id="UP000279259">
    <property type="component" value="Unassembled WGS sequence"/>
</dbReference>
<dbReference type="OrthoDB" id="39175at2759"/>
<gene>
    <name evidence="1" type="ORF">EHS25_002242</name>
</gene>
<accession>A0A427YEU8</accession>
<sequence>MSEASRHGYDARPRRRFLFKGASGGLSQYQGVEAGYLGSSSLVHLAWKYAPQRPDVIDKFRGIDDRHDLYRGSVGGLEQDGLLVGQTGAESSKSARPMLVSVSMAKARLVQELGSETVLNALYETCRDRIIPLFPVISVSESLLADKATDEHVNKYAAIDPHSTPPTPLPHIVRMIHCAIASRSRTVPTHIQQSILSSLHHLLSGPEMAKIVTSRSLGNIQVLLLLAMCDDLNGADAVGANETVWQNVGTAVRMAFGISADELSFIKLQMDIDSWTSQLPTLWQYSIRLVLDQAPALMNLFIVTLEFTLQRCFLWPTSPIPPHITYRPTRERWMALVQRVEDAVHWLNTPDGAFYLDVWSNTVYPALEESGDPHHRTLLNLADTAIQQWATQSPSDPVRSRLAAMSALLRSIGTESMTTTTSLPVQDMPFDNIVTHDPGFDAVAFDQMVQGLFSDGSTTSSLTTGFDPMAFEQTGMEALGLDPMWFEHV</sequence>
<dbReference type="CDD" id="cd12148">
    <property type="entry name" value="fungal_TF_MHR"/>
    <property type="match status" value="1"/>
</dbReference>
<reference evidence="1 2" key="1">
    <citation type="submission" date="2018-11" db="EMBL/GenBank/DDBJ databases">
        <title>Genome sequence of Saitozyma podzolica DSM 27192.</title>
        <authorList>
            <person name="Aliyu H."/>
            <person name="Gorte O."/>
            <person name="Ochsenreither K."/>
        </authorList>
    </citation>
    <scope>NUCLEOTIDE SEQUENCE [LARGE SCALE GENOMIC DNA]</scope>
    <source>
        <strain evidence="1 2">DSM 27192</strain>
    </source>
</reference>
<protein>
    <recommendedName>
        <fullName evidence="3">Transcription factor domain-containing protein</fullName>
    </recommendedName>
</protein>
<dbReference type="EMBL" id="RSCD01000013">
    <property type="protein sequence ID" value="RSH89691.1"/>
    <property type="molecule type" value="Genomic_DNA"/>
</dbReference>
<keyword evidence="2" id="KW-1185">Reference proteome</keyword>